<dbReference type="EMBL" id="OZ020103">
    <property type="protein sequence ID" value="CAK9277717.1"/>
    <property type="molecule type" value="Genomic_DNA"/>
</dbReference>
<accession>A0ABP0XF32</accession>
<evidence type="ECO:0000313" key="3">
    <source>
        <dbReference type="Proteomes" id="UP001497444"/>
    </source>
</evidence>
<dbReference type="Proteomes" id="UP001497444">
    <property type="component" value="Chromosome 8"/>
</dbReference>
<proteinExistence type="predicted"/>
<protein>
    <submittedName>
        <fullName evidence="2">Uncharacterized protein</fullName>
    </submittedName>
</protein>
<sequence>MSAQNLETPTGTISGLQLGSPGKKSHLDVAPTERCKEYYMGEGGGFPRVRAVERVKAAACIVSELSFKLEQTDKKIRGIYCDENLLQHMAQLSESKVQGLKDMVLSSVLAQCRPPLQNILKQVENENLAHCQALDVLSDRVKGLETIVGSTNWPSLNVKHSKKIPRDETIDSNEHSVRSLNQAVQVLQRRIELLALDHNGVSVAHPELTMDSKFDSKFVGLETHIEHVASATFLNFRQGLVSYALKSKHEYEYSIQHNQL</sequence>
<feature type="region of interest" description="Disordered" evidence="1">
    <location>
        <begin position="1"/>
        <end position="27"/>
    </location>
</feature>
<keyword evidence="3" id="KW-1185">Reference proteome</keyword>
<feature type="compositionally biased region" description="Polar residues" evidence="1">
    <location>
        <begin position="1"/>
        <end position="17"/>
    </location>
</feature>
<organism evidence="2 3">
    <name type="scientific">Sphagnum jensenii</name>
    <dbReference type="NCBI Taxonomy" id="128206"/>
    <lineage>
        <taxon>Eukaryota</taxon>
        <taxon>Viridiplantae</taxon>
        <taxon>Streptophyta</taxon>
        <taxon>Embryophyta</taxon>
        <taxon>Bryophyta</taxon>
        <taxon>Sphagnophytina</taxon>
        <taxon>Sphagnopsida</taxon>
        <taxon>Sphagnales</taxon>
        <taxon>Sphagnaceae</taxon>
        <taxon>Sphagnum</taxon>
    </lineage>
</organism>
<reference evidence="2" key="1">
    <citation type="submission" date="2024-02" db="EMBL/GenBank/DDBJ databases">
        <authorList>
            <consortium name="ELIXIR-Norway"/>
            <consortium name="Elixir Norway"/>
        </authorList>
    </citation>
    <scope>NUCLEOTIDE SEQUENCE</scope>
</reference>
<evidence type="ECO:0000256" key="1">
    <source>
        <dbReference type="SAM" id="MobiDB-lite"/>
    </source>
</evidence>
<name>A0ABP0XF32_9BRYO</name>
<evidence type="ECO:0000313" key="2">
    <source>
        <dbReference type="EMBL" id="CAK9277717.1"/>
    </source>
</evidence>
<gene>
    <name evidence="2" type="ORF">CSSPJE1EN1_LOCUS23195</name>
</gene>